<gene>
    <name evidence="3" type="ORF">R50_0473</name>
</gene>
<organism evidence="3 4">
    <name type="scientific">Candidatus Hydrogenisulfobacillus filiaventi</name>
    <dbReference type="NCBI Taxonomy" id="2707344"/>
    <lineage>
        <taxon>Bacteria</taxon>
        <taxon>Bacillati</taxon>
        <taxon>Bacillota</taxon>
        <taxon>Clostridia</taxon>
        <taxon>Eubacteriales</taxon>
        <taxon>Clostridiales Family XVII. Incertae Sedis</taxon>
        <taxon>Candidatus Hydrogenisulfobacillus</taxon>
    </lineage>
</organism>
<feature type="compositionally biased region" description="Pro residues" evidence="1">
    <location>
        <begin position="493"/>
        <end position="502"/>
    </location>
</feature>
<protein>
    <recommendedName>
        <fullName evidence="2">Helicase XPB/Ssl2 N-terminal domain-containing protein</fullName>
    </recommendedName>
</protein>
<sequence length="603" mass="66470">MMPVGLPLAVILTRLPEPHRRRLWPEAPARRLPARRLAERLQDPDGLARRVAALPETAREFLRRLLFSGGQAAADRVQAVPDAYTALNALAETGLVFLVRADYYRMLYLVPQEFLEPLWRALVDPGRLPVTTGSESPRPIPPAPAFTPFWADLLLLLGAARWEHLPLTQQATVYKRALNRLIARSALARDRQRAAVQMELVLRFALENRLVFKDPGGPDGPALRLTGAVPAFLALPPAARWARLLDFAAGGDPLAGPMPQVTLMVAASLPPQAWIDLGRLDKWLRSMALQYLPPGHLPEVLEEWAALDLWEWGPDRRSGRLSALGYAAANGPYEVEESGRILCQTTGEVLVPPVTPALERWQLEEVARLERPDRVSVYRLDQAAAERAIDNGYSLEQVLDLLRHLAPAGVPQNVAENLRDWFAALTRHRLVEAMLVHSGSAEDSRRMEQALGDLVVRRLTPTDLIVPFGSQQEVVERARRAGIAVRSRVEQPSEPPPPMPDPGPEEEGSGRMRPAVSAVLPYVDPRLARHAAAPAAEVIAAAIRRRRPVLVQYVPPGSGEPVTEELHPLTITNDWLQAYGPGQRMVSLLMTQVIAAAEPGPAS</sequence>
<name>A0A6F8ZEF2_9FIRM</name>
<evidence type="ECO:0000259" key="2">
    <source>
        <dbReference type="Pfam" id="PF13625"/>
    </source>
</evidence>
<dbReference type="Proteomes" id="UP000503399">
    <property type="component" value="Chromosome"/>
</dbReference>
<keyword evidence="4" id="KW-1185">Reference proteome</keyword>
<feature type="region of interest" description="Disordered" evidence="1">
    <location>
        <begin position="485"/>
        <end position="511"/>
    </location>
</feature>
<proteinExistence type="predicted"/>
<dbReference type="Pfam" id="PF13625">
    <property type="entry name" value="Helicase_C_3"/>
    <property type="match status" value="1"/>
</dbReference>
<evidence type="ECO:0000313" key="3">
    <source>
        <dbReference type="EMBL" id="CAB1127979.1"/>
    </source>
</evidence>
<dbReference type="KEGG" id="hfv:R50_0473"/>
<feature type="domain" description="Helicase XPB/Ssl2 N-terminal" evidence="2">
    <location>
        <begin position="342"/>
        <end position="436"/>
    </location>
</feature>
<reference evidence="3 4" key="1">
    <citation type="submission" date="2020-02" db="EMBL/GenBank/DDBJ databases">
        <authorList>
            <person name="Hogendoorn C."/>
        </authorList>
    </citation>
    <scope>NUCLEOTIDE SEQUENCE [LARGE SCALE GENOMIC DNA]</scope>
    <source>
        <strain evidence="3">R501</strain>
    </source>
</reference>
<dbReference type="AlphaFoldDB" id="A0A6F8ZEF2"/>
<evidence type="ECO:0000313" key="4">
    <source>
        <dbReference type="Proteomes" id="UP000503399"/>
    </source>
</evidence>
<dbReference type="InterPro" id="IPR032830">
    <property type="entry name" value="XPB/Ssl2_N"/>
</dbReference>
<dbReference type="EMBL" id="LR778114">
    <property type="protein sequence ID" value="CAB1127979.1"/>
    <property type="molecule type" value="Genomic_DNA"/>
</dbReference>
<accession>A0A6F8ZEF2</accession>
<evidence type="ECO:0000256" key="1">
    <source>
        <dbReference type="SAM" id="MobiDB-lite"/>
    </source>
</evidence>